<dbReference type="Proteomes" id="UP000011518">
    <property type="component" value="Unassembled WGS sequence"/>
</dbReference>
<evidence type="ECO:0000256" key="1">
    <source>
        <dbReference type="SAM" id="MobiDB-lite"/>
    </source>
</evidence>
<protein>
    <submittedName>
        <fullName evidence="2">Uncharacterized protein</fullName>
    </submittedName>
</protein>
<organism evidence="2 3">
    <name type="scientific">Tupaia chinensis</name>
    <name type="common">Chinese tree shrew</name>
    <name type="synonym">Tupaia belangeri chinensis</name>
    <dbReference type="NCBI Taxonomy" id="246437"/>
    <lineage>
        <taxon>Eukaryota</taxon>
        <taxon>Metazoa</taxon>
        <taxon>Chordata</taxon>
        <taxon>Craniata</taxon>
        <taxon>Vertebrata</taxon>
        <taxon>Euteleostomi</taxon>
        <taxon>Mammalia</taxon>
        <taxon>Eutheria</taxon>
        <taxon>Euarchontoglires</taxon>
        <taxon>Scandentia</taxon>
        <taxon>Tupaiidae</taxon>
        <taxon>Tupaia</taxon>
    </lineage>
</organism>
<evidence type="ECO:0000313" key="2">
    <source>
        <dbReference type="EMBL" id="ELW71170.1"/>
    </source>
</evidence>
<reference evidence="3" key="1">
    <citation type="submission" date="2012-07" db="EMBL/GenBank/DDBJ databases">
        <title>Genome of the Chinese tree shrew, a rising model animal genetically related to primates.</title>
        <authorList>
            <person name="Zhang G."/>
            <person name="Fan Y."/>
            <person name="Yao Y."/>
            <person name="Huang Z."/>
        </authorList>
    </citation>
    <scope>NUCLEOTIDE SEQUENCE [LARGE SCALE GENOMIC DNA]</scope>
</reference>
<accession>L9L7S3</accession>
<reference evidence="3" key="2">
    <citation type="journal article" date="2013" name="Nat. Commun.">
        <title>Genome of the Chinese tree shrew.</title>
        <authorList>
            <person name="Fan Y."/>
            <person name="Huang Z.Y."/>
            <person name="Cao C.C."/>
            <person name="Chen C.S."/>
            <person name="Chen Y.X."/>
            <person name="Fan D.D."/>
            <person name="He J."/>
            <person name="Hou H.L."/>
            <person name="Hu L."/>
            <person name="Hu X.T."/>
            <person name="Jiang X.T."/>
            <person name="Lai R."/>
            <person name="Lang Y.S."/>
            <person name="Liang B."/>
            <person name="Liao S.G."/>
            <person name="Mu D."/>
            <person name="Ma Y.Y."/>
            <person name="Niu Y.Y."/>
            <person name="Sun X.Q."/>
            <person name="Xia J.Q."/>
            <person name="Xiao J."/>
            <person name="Xiong Z.Q."/>
            <person name="Xu L."/>
            <person name="Yang L."/>
            <person name="Zhang Y."/>
            <person name="Zhao W."/>
            <person name="Zhao X.D."/>
            <person name="Zheng Y.T."/>
            <person name="Zhou J.M."/>
            <person name="Zhu Y.B."/>
            <person name="Zhang G.J."/>
            <person name="Wang J."/>
            <person name="Yao Y.G."/>
        </authorList>
    </citation>
    <scope>NUCLEOTIDE SEQUENCE [LARGE SCALE GENOMIC DNA]</scope>
</reference>
<dbReference type="EMBL" id="KB320472">
    <property type="protein sequence ID" value="ELW71170.1"/>
    <property type="molecule type" value="Genomic_DNA"/>
</dbReference>
<proteinExistence type="predicted"/>
<feature type="compositionally biased region" description="Low complexity" evidence="1">
    <location>
        <begin position="16"/>
        <end position="30"/>
    </location>
</feature>
<gene>
    <name evidence="2" type="ORF">TREES_T100015636</name>
</gene>
<evidence type="ECO:0000313" key="3">
    <source>
        <dbReference type="Proteomes" id="UP000011518"/>
    </source>
</evidence>
<dbReference type="AlphaFoldDB" id="L9L7S3"/>
<sequence>MVVTETERQEVKRPQQRTTGTSRSRTLTPGLSVSQSMACCPRAPQWDRPEVQNVGPRAPFCIMPGPSLADVGRPGDLGELAAQGCPLLSVPWPGYTCPTGPALSAAVRMGVGHPPGLVPGETSSFEVQKGPACRKAAGSPLHTAPPSVQLSLRPVNLALLNSGPFSTNSCNLHTCCSENTGTNA</sequence>
<dbReference type="InParanoid" id="L9L7S3"/>
<feature type="compositionally biased region" description="Basic and acidic residues" evidence="1">
    <location>
        <begin position="1"/>
        <end position="13"/>
    </location>
</feature>
<name>L9L7S3_TUPCH</name>
<feature type="region of interest" description="Disordered" evidence="1">
    <location>
        <begin position="1"/>
        <end position="30"/>
    </location>
</feature>
<keyword evidence="3" id="KW-1185">Reference proteome</keyword>